<dbReference type="AlphaFoldDB" id="A0A2H0LWC3"/>
<keyword evidence="2 7" id="KW-0813">Transport</keyword>
<dbReference type="GO" id="GO:0009279">
    <property type="term" value="C:cell outer membrane"/>
    <property type="evidence" value="ECO:0007669"/>
    <property type="project" value="UniProtKB-SubCell"/>
</dbReference>
<dbReference type="InterPro" id="IPR001775">
    <property type="entry name" value="GspD/PilQ"/>
</dbReference>
<evidence type="ECO:0000256" key="1">
    <source>
        <dbReference type="ARBA" id="ARBA00004370"/>
    </source>
</evidence>
<keyword evidence="4" id="KW-0472">Membrane</keyword>
<comment type="caution">
    <text evidence="9">The sequence shown here is derived from an EMBL/GenBank/DDBJ whole genome shotgun (WGS) entry which is preliminary data.</text>
</comment>
<evidence type="ECO:0000313" key="9">
    <source>
        <dbReference type="EMBL" id="PIQ88681.1"/>
    </source>
</evidence>
<dbReference type="Gene3D" id="3.30.1370.120">
    <property type="match status" value="1"/>
</dbReference>
<evidence type="ECO:0000256" key="6">
    <source>
        <dbReference type="RuleBase" id="RU004003"/>
    </source>
</evidence>
<proteinExistence type="inferred from homology"/>
<evidence type="ECO:0000256" key="7">
    <source>
        <dbReference type="RuleBase" id="RU004004"/>
    </source>
</evidence>
<dbReference type="PANTHER" id="PTHR30332:SF24">
    <property type="entry name" value="SECRETIN GSPD-RELATED"/>
    <property type="match status" value="1"/>
</dbReference>
<dbReference type="Gene3D" id="3.30.1370.130">
    <property type="match status" value="1"/>
</dbReference>
<dbReference type="SMART" id="SM00965">
    <property type="entry name" value="STN"/>
    <property type="match status" value="1"/>
</dbReference>
<dbReference type="InterPro" id="IPR038591">
    <property type="entry name" value="NolW-like_sf"/>
</dbReference>
<dbReference type="Pfam" id="PF03958">
    <property type="entry name" value="Secretin_N"/>
    <property type="match status" value="1"/>
</dbReference>
<name>A0A2H0LWC3_9BACT</name>
<organism evidence="9 10">
    <name type="scientific">Candidatus Ghiorseimicrobium undicola</name>
    <dbReference type="NCBI Taxonomy" id="1974746"/>
    <lineage>
        <taxon>Bacteria</taxon>
        <taxon>Pseudomonadati</taxon>
        <taxon>Candidatus Omnitrophota</taxon>
        <taxon>Candidatus Ghiorseimicrobium</taxon>
    </lineage>
</organism>
<gene>
    <name evidence="9" type="ORF">COV72_07065</name>
</gene>
<sequence length="530" mass="58974">MIKIRNNKGGQIMTGENNSRGFMVLLSMLISLCVFSNVFAAGDIPYENLWKRISMDFKDADLKDVLKIFSQQSGLNFVAASDVEDKTLTLYLDNITVREALDKLLSANNLAYELSPQSNVFVVKPLALPDKIKTVTKVFYLKFARVPGSRLSKEIESGLKKEAELTGGESQQSKSTAEEGGILLTLKNVITEYGKIDIDPRTNSLIITDIPQQFSVIEEVIAKLDKSLPQLMIEVEILDVAKTKIDELGVKWPQAIAKLDITGSRITSFPFTTSRYHADISGAAWSELTSPGGTDLSGWDATKFAPTIFKIINAELALNFLLNDKHTKFLARPRILTTSNETAEIKIVSDEVIGLKREYTTEEGTTNVTEEAERAETGIALRVTPQVNLDNNEITMFLTPIVAESKDSSVESAIGQKYKDVEKRITKSIVRMKDSETLIIGGLIRKKDEEARFKVPFLSSIPILGAMFRSKSKTAEDRELVLFLTPHILRDDGWGYVNPAGSRGLAMGLDREQSLSGRDMEIERLLMQYE</sequence>
<keyword evidence="3" id="KW-0732">Signal</keyword>
<dbReference type="GO" id="GO:0015627">
    <property type="term" value="C:type II protein secretion system complex"/>
    <property type="evidence" value="ECO:0007669"/>
    <property type="project" value="TreeGrafter"/>
</dbReference>
<keyword evidence="5" id="KW-0998">Cell outer membrane</keyword>
<evidence type="ECO:0000259" key="8">
    <source>
        <dbReference type="SMART" id="SM00965"/>
    </source>
</evidence>
<protein>
    <recommendedName>
        <fullName evidence="8">Secretin/TonB short N-terminal domain-containing protein</fullName>
    </recommendedName>
</protein>
<dbReference type="InterPro" id="IPR011662">
    <property type="entry name" value="Secretin/TonB_short_N"/>
</dbReference>
<feature type="domain" description="Secretin/TonB short N-terminal" evidence="8">
    <location>
        <begin position="75"/>
        <end position="126"/>
    </location>
</feature>
<accession>A0A2H0LWC3</accession>
<evidence type="ECO:0000256" key="5">
    <source>
        <dbReference type="ARBA" id="ARBA00023237"/>
    </source>
</evidence>
<dbReference type="EMBL" id="PCWA01000092">
    <property type="protein sequence ID" value="PIQ88681.1"/>
    <property type="molecule type" value="Genomic_DNA"/>
</dbReference>
<evidence type="ECO:0000256" key="2">
    <source>
        <dbReference type="ARBA" id="ARBA00022448"/>
    </source>
</evidence>
<dbReference type="InterPro" id="IPR050810">
    <property type="entry name" value="Bact_Secretion_Sys_Channel"/>
</dbReference>
<evidence type="ECO:0000313" key="10">
    <source>
        <dbReference type="Proteomes" id="UP000229641"/>
    </source>
</evidence>
<reference evidence="9 10" key="1">
    <citation type="submission" date="2017-09" db="EMBL/GenBank/DDBJ databases">
        <title>Depth-based differentiation of microbial function through sediment-hosted aquifers and enrichment of novel symbionts in the deep terrestrial subsurface.</title>
        <authorList>
            <person name="Probst A.J."/>
            <person name="Ladd B."/>
            <person name="Jarett J.K."/>
            <person name="Geller-Mcgrath D.E."/>
            <person name="Sieber C.M."/>
            <person name="Emerson J.B."/>
            <person name="Anantharaman K."/>
            <person name="Thomas B.C."/>
            <person name="Malmstrom R."/>
            <person name="Stieglmeier M."/>
            <person name="Klingl A."/>
            <person name="Woyke T."/>
            <person name="Ryan C.M."/>
            <person name="Banfield J.F."/>
        </authorList>
    </citation>
    <scope>NUCLEOTIDE SEQUENCE [LARGE SCALE GENOMIC DNA]</scope>
    <source>
        <strain evidence="9">CG11_big_fil_rev_8_21_14_0_20_42_13</strain>
    </source>
</reference>
<dbReference type="Pfam" id="PF00263">
    <property type="entry name" value="Secretin"/>
    <property type="match status" value="1"/>
</dbReference>
<dbReference type="InterPro" id="IPR005644">
    <property type="entry name" value="NolW-like"/>
</dbReference>
<evidence type="ECO:0000256" key="3">
    <source>
        <dbReference type="ARBA" id="ARBA00022729"/>
    </source>
</evidence>
<evidence type="ECO:0000256" key="4">
    <source>
        <dbReference type="ARBA" id="ARBA00023136"/>
    </source>
</evidence>
<comment type="subcellular location">
    <subcellularLocation>
        <location evidence="7">Cell outer membrane</location>
    </subcellularLocation>
    <subcellularLocation>
        <location evidence="1">Membrane</location>
    </subcellularLocation>
</comment>
<dbReference type="GO" id="GO:0009306">
    <property type="term" value="P:protein secretion"/>
    <property type="evidence" value="ECO:0007669"/>
    <property type="project" value="InterPro"/>
</dbReference>
<dbReference type="Proteomes" id="UP000229641">
    <property type="component" value="Unassembled WGS sequence"/>
</dbReference>
<dbReference type="PRINTS" id="PR00811">
    <property type="entry name" value="BCTERIALGSPD"/>
</dbReference>
<dbReference type="PANTHER" id="PTHR30332">
    <property type="entry name" value="PROBABLE GENERAL SECRETION PATHWAY PROTEIN D"/>
    <property type="match status" value="1"/>
</dbReference>
<comment type="similarity">
    <text evidence="6">Belongs to the bacterial secretin family.</text>
</comment>
<dbReference type="InterPro" id="IPR004846">
    <property type="entry name" value="T2SS/T3SS_dom"/>
</dbReference>